<dbReference type="Pfam" id="PF01841">
    <property type="entry name" value="Transglut_core"/>
    <property type="match status" value="1"/>
</dbReference>
<dbReference type="RefSeq" id="XP_022333208.1">
    <property type="nucleotide sequence ID" value="XM_022477500.1"/>
</dbReference>
<gene>
    <name evidence="18 19" type="primary">LOC111130428</name>
</gene>
<dbReference type="SUPFAM" id="SSF49785">
    <property type="entry name" value="Galactose-binding domain-like"/>
    <property type="match status" value="1"/>
</dbReference>
<comment type="function">
    <text evidence="11">Specifically deglycosylates the denatured form of N-linked glycoproteins in the cytoplasm and assists their proteasome-mediated degradation. Cleaves the beta-aspartyl-glucosamine (GlcNAc) of the glycan and the amide side chain of Asn, converting Asn to Asp. Prefers proteins containing high-mannose over those bearing complex type oligosaccharides. Can recognize misfolded proteins in the endoplasmic reticulum that are exported to the cytosol to be destroyed and deglycosylate them, while it has no activity toward native proteins. Deglycosylation is a prerequisite for subsequent proteasome-mediated degradation of some, but not all, misfolded glycoproteins.</text>
</comment>
<dbReference type="KEGG" id="cvn:111130428"/>
<dbReference type="Proteomes" id="UP000694844">
    <property type="component" value="Chromosome 4"/>
</dbReference>
<dbReference type="InterPro" id="IPR036339">
    <property type="entry name" value="PUB-like_dom_sf"/>
</dbReference>
<dbReference type="GO" id="GO:0005829">
    <property type="term" value="C:cytosol"/>
    <property type="evidence" value="ECO:0007669"/>
    <property type="project" value="TreeGrafter"/>
</dbReference>
<dbReference type="Gene3D" id="3.10.620.30">
    <property type="match status" value="1"/>
</dbReference>
<dbReference type="Gene3D" id="2.20.25.10">
    <property type="match status" value="1"/>
</dbReference>
<evidence type="ECO:0000256" key="13">
    <source>
        <dbReference type="ARBA" id="ARBA00032901"/>
    </source>
</evidence>
<dbReference type="Pfam" id="PF04721">
    <property type="entry name" value="PAW"/>
    <property type="match status" value="1"/>
</dbReference>
<evidence type="ECO:0000256" key="2">
    <source>
        <dbReference type="ARBA" id="ARBA00001947"/>
    </source>
</evidence>
<dbReference type="Gene3D" id="2.60.120.1020">
    <property type="entry name" value="Peptide N glycanase, PAW domain"/>
    <property type="match status" value="1"/>
</dbReference>
<dbReference type="GO" id="GO:0000224">
    <property type="term" value="F:peptide-N4-(N-acetyl-beta-glucosaminyl)asparagine amidase activity"/>
    <property type="evidence" value="ECO:0007669"/>
    <property type="project" value="UniProtKB-EC"/>
</dbReference>
<evidence type="ECO:0000256" key="10">
    <source>
        <dbReference type="ARBA" id="ARBA00022833"/>
    </source>
</evidence>
<keyword evidence="10" id="KW-0862">Zinc</keyword>
<dbReference type="AlphaFoldDB" id="A0A8B8E076"/>
<evidence type="ECO:0000313" key="17">
    <source>
        <dbReference type="Proteomes" id="UP000694844"/>
    </source>
</evidence>
<dbReference type="GO" id="GO:0046872">
    <property type="term" value="F:metal ion binding"/>
    <property type="evidence" value="ECO:0007669"/>
    <property type="project" value="UniProtKB-KW"/>
</dbReference>
<keyword evidence="9" id="KW-0378">Hydrolase</keyword>
<comment type="cofactor">
    <cofactor evidence="2">
        <name>Zn(2+)</name>
        <dbReference type="ChEBI" id="CHEBI:29105"/>
    </cofactor>
</comment>
<dbReference type="FunFam" id="2.60.120.1020:FF:000001">
    <property type="entry name" value="Peptide-N(4)-(N-acetyl-beta-glucosaminyl)asparagine amidase"/>
    <property type="match status" value="1"/>
</dbReference>
<dbReference type="InterPro" id="IPR008979">
    <property type="entry name" value="Galactose-bd-like_sf"/>
</dbReference>
<evidence type="ECO:0000256" key="6">
    <source>
        <dbReference type="ARBA" id="ARBA00018546"/>
    </source>
</evidence>
<feature type="compositionally biased region" description="Low complexity" evidence="15">
    <location>
        <begin position="119"/>
        <end position="139"/>
    </location>
</feature>
<protein>
    <recommendedName>
        <fullName evidence="6">Peptide-N(4)-(N-acetyl-beta-glucosaminyl)asparagine amidase</fullName>
        <ecNumber evidence="5">3.5.1.52</ecNumber>
    </recommendedName>
    <alternativeName>
        <fullName evidence="12">N-glycanase 1</fullName>
    </alternativeName>
    <alternativeName>
        <fullName evidence="13">Peptide:N-glycanase</fullName>
    </alternativeName>
</protein>
<evidence type="ECO:0000256" key="3">
    <source>
        <dbReference type="ARBA" id="ARBA00004496"/>
    </source>
</evidence>
<evidence type="ECO:0000256" key="15">
    <source>
        <dbReference type="SAM" id="MobiDB-lite"/>
    </source>
</evidence>
<dbReference type="SMART" id="SM00580">
    <property type="entry name" value="PUG"/>
    <property type="match status" value="1"/>
</dbReference>
<dbReference type="InterPro" id="IPR018997">
    <property type="entry name" value="PUB_domain"/>
</dbReference>
<keyword evidence="8" id="KW-0479">Metal-binding</keyword>
<dbReference type="GeneID" id="111130428"/>
<feature type="compositionally biased region" description="Basic and acidic residues" evidence="15">
    <location>
        <begin position="104"/>
        <end position="113"/>
    </location>
</feature>
<dbReference type="SUPFAM" id="SSF54001">
    <property type="entry name" value="Cysteine proteinases"/>
    <property type="match status" value="1"/>
</dbReference>
<dbReference type="InterPro" id="IPR002931">
    <property type="entry name" value="Transglutaminase-like"/>
</dbReference>
<proteinExistence type="inferred from homology"/>
<dbReference type="InterPro" id="IPR006588">
    <property type="entry name" value="Peptide_N_glycanase_PAW_dom"/>
</dbReference>
<evidence type="ECO:0000256" key="8">
    <source>
        <dbReference type="ARBA" id="ARBA00022723"/>
    </source>
</evidence>
<organism evidence="17 18">
    <name type="scientific">Crassostrea virginica</name>
    <name type="common">Eastern oyster</name>
    <dbReference type="NCBI Taxonomy" id="6565"/>
    <lineage>
        <taxon>Eukaryota</taxon>
        <taxon>Metazoa</taxon>
        <taxon>Spiralia</taxon>
        <taxon>Lophotrochozoa</taxon>
        <taxon>Mollusca</taxon>
        <taxon>Bivalvia</taxon>
        <taxon>Autobranchia</taxon>
        <taxon>Pteriomorphia</taxon>
        <taxon>Ostreida</taxon>
        <taxon>Ostreoidea</taxon>
        <taxon>Ostreidae</taxon>
        <taxon>Crassostrea</taxon>
    </lineage>
</organism>
<dbReference type="InterPro" id="IPR038680">
    <property type="entry name" value="PAW_sf"/>
</dbReference>
<dbReference type="PROSITE" id="PS51398">
    <property type="entry name" value="PAW"/>
    <property type="match status" value="1"/>
</dbReference>
<dbReference type="GO" id="GO:0006516">
    <property type="term" value="P:glycoprotein catabolic process"/>
    <property type="evidence" value="ECO:0007669"/>
    <property type="project" value="InterPro"/>
</dbReference>
<evidence type="ECO:0000313" key="18">
    <source>
        <dbReference type="RefSeq" id="XP_022333208.1"/>
    </source>
</evidence>
<comment type="catalytic activity">
    <reaction evidence="1">
        <text>Hydrolysis of an N(4)-(acetyl-beta-D-glucosaminyl)asparagine residue in which the glucosamine residue may be further glycosylated, to yield a (substituted) N-acetyl-beta-D-glucosaminylamine and a peptide containing an aspartate residue.</text>
        <dbReference type="EC" id="3.5.1.52"/>
    </reaction>
</comment>
<dbReference type="PANTHER" id="PTHR12143">
    <property type="entry name" value="PEPTIDE N-GLYCANASE PNGASE -RELATED"/>
    <property type="match status" value="1"/>
</dbReference>
<evidence type="ECO:0000256" key="5">
    <source>
        <dbReference type="ARBA" id="ARBA00012158"/>
    </source>
</evidence>
<comment type="subcellular location">
    <subcellularLocation>
        <location evidence="3">Cytoplasm</location>
    </subcellularLocation>
</comment>
<accession>A0A8B8E076</accession>
<dbReference type="SMART" id="SM00460">
    <property type="entry name" value="TGc"/>
    <property type="match status" value="1"/>
</dbReference>
<feature type="domain" description="PAW" evidence="16">
    <location>
        <begin position="456"/>
        <end position="656"/>
    </location>
</feature>
<feature type="region of interest" description="Disordered" evidence="15">
    <location>
        <begin position="104"/>
        <end position="139"/>
    </location>
</feature>
<evidence type="ECO:0000256" key="4">
    <source>
        <dbReference type="ARBA" id="ARBA00009390"/>
    </source>
</evidence>
<dbReference type="PANTHER" id="PTHR12143:SF19">
    <property type="entry name" value="PEPTIDE-N(4)-(N-ACETYL-BETA-GLUCOSAMINYL)ASPARAGINE AMIDASE"/>
    <property type="match status" value="1"/>
</dbReference>
<evidence type="ECO:0000256" key="1">
    <source>
        <dbReference type="ARBA" id="ARBA00001650"/>
    </source>
</evidence>
<dbReference type="SMART" id="SM00613">
    <property type="entry name" value="PAW"/>
    <property type="match status" value="1"/>
</dbReference>
<sequence>MALDTVKQLVEDNPQELFLEAARLLLKFADNVINNPNDPKYRKIRLGNPMVENKLLPVSGALECLFEMGFIEDGEFLTLPQTTSLAIIKQIRMDLNKYIQSIERDNGSQESEKVASPQAPATTTTNLNPTAATSAPAATLTPTAATPISTAAIPNPLENKSLQEINQMEKRFFVKIESSLVHVLMYEDPRLQQKAKSIIPVENLKKEAHRKFEEIKKADSAASKNVDFRDLMLLELLSWFKNSFFKWVDAPKCDNCGGDTQSVGMAEPTSDEIRWQANRVENYKCHHCQRFVRFPRYNHPEKLLETRCGRCGEWANCFTLCCRAVGFEARYVLDWTDHVWTEVYSQIQQRWLHCDPCENACDKPLLYEAGWGKKLTYVLAFSKDEVQDVSWRYSAKHVEMLSRRNECRESWLVQVIHRLWKAREPRNSPERNDEMKKRLLTELVEFMTPKSSEGQNLTGRTTGSLAWRLARGEIGSQTPSNSEPFVFNLTDQERKSKLFHLRYSCARDEYIRVSKDGEVTKSFASCLNKHQNIFRKEERDWRMVYLARTEGSATAAISWKFDFSGMEIEKVEICAASQTFENGVISWRLCSKNQCALLTGGLEIKTYTELSGEDQMTLTAMMSGGKGDVAWQHTQLFRQKMDDTGFYPLDIKVYFK</sequence>
<evidence type="ECO:0000256" key="11">
    <source>
        <dbReference type="ARBA" id="ARBA00024870"/>
    </source>
</evidence>
<comment type="similarity">
    <text evidence="4 14">Belongs to the transglutaminase-like superfamily. PNGase family.</text>
</comment>
<evidence type="ECO:0000259" key="16">
    <source>
        <dbReference type="PROSITE" id="PS51398"/>
    </source>
</evidence>
<dbReference type="Gene3D" id="1.20.58.2190">
    <property type="match status" value="1"/>
</dbReference>
<dbReference type="InterPro" id="IPR038765">
    <property type="entry name" value="Papain-like_cys_pep_sf"/>
</dbReference>
<evidence type="ECO:0000256" key="14">
    <source>
        <dbReference type="PROSITE-ProRule" id="PRU00731"/>
    </source>
</evidence>
<name>A0A8B8E076_CRAVI</name>
<dbReference type="InterPro" id="IPR050883">
    <property type="entry name" value="PNGase"/>
</dbReference>
<dbReference type="EC" id="3.5.1.52" evidence="5"/>
<reference evidence="18 19" key="1">
    <citation type="submission" date="2025-04" db="UniProtKB">
        <authorList>
            <consortium name="RefSeq"/>
        </authorList>
    </citation>
    <scope>IDENTIFICATION</scope>
    <source>
        <tissue evidence="18 19">Whole sample</tissue>
    </source>
</reference>
<dbReference type="GO" id="GO:0005634">
    <property type="term" value="C:nucleus"/>
    <property type="evidence" value="ECO:0007669"/>
    <property type="project" value="TreeGrafter"/>
</dbReference>
<keyword evidence="7" id="KW-0963">Cytoplasm</keyword>
<evidence type="ECO:0000256" key="9">
    <source>
        <dbReference type="ARBA" id="ARBA00022801"/>
    </source>
</evidence>
<keyword evidence="17" id="KW-1185">Reference proteome</keyword>
<dbReference type="Pfam" id="PF09409">
    <property type="entry name" value="PUB"/>
    <property type="match status" value="1"/>
</dbReference>
<dbReference type="RefSeq" id="XP_022333209.1">
    <property type="nucleotide sequence ID" value="XM_022477501.1"/>
</dbReference>
<evidence type="ECO:0000313" key="19">
    <source>
        <dbReference type="RefSeq" id="XP_022333209.1"/>
    </source>
</evidence>
<dbReference type="SUPFAM" id="SSF143503">
    <property type="entry name" value="PUG domain-like"/>
    <property type="match status" value="1"/>
</dbReference>
<dbReference type="OrthoDB" id="409136at2759"/>
<dbReference type="FunFam" id="2.20.25.10:FF:000011">
    <property type="entry name" value="peptide-N(4)-(N-acetyl-beta- glucosaminyl)asparagine amidase"/>
    <property type="match status" value="1"/>
</dbReference>
<evidence type="ECO:0000256" key="12">
    <source>
        <dbReference type="ARBA" id="ARBA00029604"/>
    </source>
</evidence>
<evidence type="ECO:0000256" key="7">
    <source>
        <dbReference type="ARBA" id="ARBA00022490"/>
    </source>
</evidence>